<proteinExistence type="predicted"/>
<name>A0A164VAC5_9AGAM</name>
<dbReference type="AlphaFoldDB" id="A0A164VAC5"/>
<gene>
    <name evidence="1" type="ORF">SISNIDRAFT_465556</name>
</gene>
<dbReference type="Proteomes" id="UP000076722">
    <property type="component" value="Unassembled WGS sequence"/>
</dbReference>
<reference evidence="1 2" key="1">
    <citation type="journal article" date="2016" name="Mol. Biol. Evol.">
        <title>Comparative Genomics of Early-Diverging Mushroom-Forming Fungi Provides Insights into the Origins of Lignocellulose Decay Capabilities.</title>
        <authorList>
            <person name="Nagy L.G."/>
            <person name="Riley R."/>
            <person name="Tritt A."/>
            <person name="Adam C."/>
            <person name="Daum C."/>
            <person name="Floudas D."/>
            <person name="Sun H."/>
            <person name="Yadav J.S."/>
            <person name="Pangilinan J."/>
            <person name="Larsson K.H."/>
            <person name="Matsuura K."/>
            <person name="Barry K."/>
            <person name="Labutti K."/>
            <person name="Kuo R."/>
            <person name="Ohm R.A."/>
            <person name="Bhattacharya S.S."/>
            <person name="Shirouzu T."/>
            <person name="Yoshinaga Y."/>
            <person name="Martin F.M."/>
            <person name="Grigoriev I.V."/>
            <person name="Hibbett D.S."/>
        </authorList>
    </citation>
    <scope>NUCLEOTIDE SEQUENCE [LARGE SCALE GENOMIC DNA]</scope>
    <source>
        <strain evidence="1 2">HHB9708</strain>
    </source>
</reference>
<sequence>MYGTNLNFKYNQLSSQLLSRMQVALAREGRFSYFILQLVIFESSIAADNKLTVLVNGLRAMALSSGSQKLVIGEEPDQKMRGYTVRFAKGRMLDQSGYQRAVIVKKFQTMDPCEDRAQDRFDCETELRRDLLDASFARMLGISIASRRTKMIVMEAVKEGTIVAYDYLQNLHELEYFLEHSRIWTIYQRIKYGRPDPSFFVNTEALGEEGKSGCACEDWEEWMASGRIQGRGRGKHSLRDGFGESDFALGKPFSIGADATAGGSWSFEEYADLFEAMRESVTNCNEEKTEKNARDLWTCLKQWSETSPREQRTETSLTVGEIGWIDGKVWHSISLRHQIPVAQPPQYLLTAARLRDGEWDTIVGTQVEEFTRWSIDVSSGEEVYLRSFVLSHGTRETTDFFYGCALSLARGSGVDVHSLRHVSQSGLVVDASLRTSNEQTSTIYYFAYPNSDGPAMVPPDPPGFWSLSPDPLCHDFHFQADAAEVQFCALNDRILPLLRDLGSYGFLPVSDSTDASNLPFASVTEVSEHATESTSRNGPRNDSFSFLNLLIHWRVGGIFPTQQATQGLFRPCTSAILYLDYYASSGLISLGVVEYQPRILTDCSHIVEQRGREAWLNQTTRTCAASEHDELKDCLSLLVRPSGFHGLPSSNSQEFQLRSTIATEMKLTQSGWPDRICGTQNLASGNVQHILSMGIYADERREVRLRTWCGLTETLKARELSMRSVLFIDERLDVDPQIFLLMTRTGFVAEICIHVYEEQSPNPNIYDFSDSCNLDDMFPKPPGFWTFSETLFPDGEGRRTDGFA</sequence>
<protein>
    <submittedName>
        <fullName evidence="1">Uncharacterized protein</fullName>
    </submittedName>
</protein>
<accession>A0A164VAC5</accession>
<dbReference type="EMBL" id="KV419405">
    <property type="protein sequence ID" value="KZS93970.1"/>
    <property type="molecule type" value="Genomic_DNA"/>
</dbReference>
<organism evidence="1 2">
    <name type="scientific">Sistotremastrum niveocremeum HHB9708</name>
    <dbReference type="NCBI Taxonomy" id="1314777"/>
    <lineage>
        <taxon>Eukaryota</taxon>
        <taxon>Fungi</taxon>
        <taxon>Dikarya</taxon>
        <taxon>Basidiomycota</taxon>
        <taxon>Agaricomycotina</taxon>
        <taxon>Agaricomycetes</taxon>
        <taxon>Sistotremastrales</taxon>
        <taxon>Sistotremastraceae</taxon>
        <taxon>Sertulicium</taxon>
        <taxon>Sertulicium niveocremeum</taxon>
    </lineage>
</organism>
<evidence type="ECO:0000313" key="2">
    <source>
        <dbReference type="Proteomes" id="UP000076722"/>
    </source>
</evidence>
<evidence type="ECO:0000313" key="1">
    <source>
        <dbReference type="EMBL" id="KZS93970.1"/>
    </source>
</evidence>
<keyword evidence="2" id="KW-1185">Reference proteome</keyword>